<feature type="region of interest" description="Disordered" evidence="3">
    <location>
        <begin position="274"/>
        <end position="365"/>
    </location>
</feature>
<keyword evidence="4" id="KW-0812">Transmembrane</keyword>
<feature type="compositionally biased region" description="Polar residues" evidence="3">
    <location>
        <begin position="274"/>
        <end position="284"/>
    </location>
</feature>
<evidence type="ECO:0000256" key="1">
    <source>
        <dbReference type="ARBA" id="ARBA00023157"/>
    </source>
</evidence>
<dbReference type="InterPro" id="IPR042333">
    <property type="entry name" value="LRAD2/Mig-13-like"/>
</dbReference>
<name>A0ABM0GWT8_SACKO</name>
<accession>A0ABM0GWT8</accession>
<keyword evidence="1" id="KW-1015">Disulfide bond</keyword>
<keyword evidence="7" id="KW-1185">Reference proteome</keyword>
<dbReference type="PROSITE" id="PS01180">
    <property type="entry name" value="CUB"/>
    <property type="match status" value="1"/>
</dbReference>
<dbReference type="PANTHER" id="PTHR24652:SF67">
    <property type="entry name" value="LOW-DENSITY LIPOPROTEIN RECEPTOR CLASS A DOMAIN-CONTAINING PROTEIN 2"/>
    <property type="match status" value="1"/>
</dbReference>
<feature type="transmembrane region" description="Helical" evidence="4">
    <location>
        <begin position="222"/>
        <end position="248"/>
    </location>
</feature>
<dbReference type="InterPro" id="IPR035914">
    <property type="entry name" value="Sperma_CUB_dom_sf"/>
</dbReference>
<protein>
    <submittedName>
        <fullName evidence="8">Uncharacterized protein LOC100376686</fullName>
    </submittedName>
</protein>
<sequence length="365" mass="40022">MAKGKVMFHVAKLMLFLSGCAVVKSFNTVVMTNEYWNDCGKTISYSDANSGIIKAYREDYYTEDVYECTVTLEVMWYEQVLLKFETFDVYSMDDDCSDHSLKVYDGSSIYEQMLTPMNGLCTTSYYSTELPQTILSSSYSLTLVLSRNYAEKPADFNIIYSAVQTDADDFCFKCLDNDTCLSSEVKCDGLNNCPDGSDESYEEDGGCSDIADVFVSAVKLTLIIVVVVVVLIILVCVIFIVVIVCCCCRAGRSTTTTHTGTTVVAKPGTYPTQQSAYPVVQGTNPPQQGGYPPQQGGYPPQQGGYPPQQGGYPPQQGGYPPQQGGYPPQQGGYPPQQPPPAYPPQGVAYNPQQDQVDMPVEPQKV</sequence>
<evidence type="ECO:0000313" key="8">
    <source>
        <dbReference type="RefSeq" id="XP_002739082.1"/>
    </source>
</evidence>
<feature type="signal peptide" evidence="5">
    <location>
        <begin position="1"/>
        <end position="25"/>
    </location>
</feature>
<dbReference type="InterPro" id="IPR036055">
    <property type="entry name" value="LDL_receptor-like_sf"/>
</dbReference>
<dbReference type="GeneID" id="100376686"/>
<dbReference type="RefSeq" id="XP_002739082.1">
    <property type="nucleotide sequence ID" value="XM_002739036.2"/>
</dbReference>
<feature type="compositionally biased region" description="Low complexity" evidence="3">
    <location>
        <begin position="285"/>
        <end position="334"/>
    </location>
</feature>
<gene>
    <name evidence="8" type="primary">LOC100376686</name>
</gene>
<evidence type="ECO:0000256" key="5">
    <source>
        <dbReference type="SAM" id="SignalP"/>
    </source>
</evidence>
<dbReference type="InterPro" id="IPR002172">
    <property type="entry name" value="LDrepeatLR_classA_rpt"/>
</dbReference>
<keyword evidence="4" id="KW-1133">Transmembrane helix</keyword>
<evidence type="ECO:0000256" key="4">
    <source>
        <dbReference type="SAM" id="Phobius"/>
    </source>
</evidence>
<dbReference type="CDD" id="cd00112">
    <property type="entry name" value="LDLa"/>
    <property type="match status" value="1"/>
</dbReference>
<evidence type="ECO:0000256" key="2">
    <source>
        <dbReference type="PROSITE-ProRule" id="PRU00124"/>
    </source>
</evidence>
<dbReference type="PANTHER" id="PTHR24652">
    <property type="entry name" value="LOW-DENSITY LIPOPROTEIN RECEPTOR CLASS A DOMAIN-CONTAINING PROTEIN 2"/>
    <property type="match status" value="1"/>
</dbReference>
<dbReference type="Gene3D" id="4.10.400.10">
    <property type="entry name" value="Low-density Lipoprotein Receptor"/>
    <property type="match status" value="1"/>
</dbReference>
<dbReference type="SUPFAM" id="SSF57424">
    <property type="entry name" value="LDL receptor-like module"/>
    <property type="match status" value="1"/>
</dbReference>
<dbReference type="SMART" id="SM00042">
    <property type="entry name" value="CUB"/>
    <property type="match status" value="1"/>
</dbReference>
<dbReference type="CDD" id="cd00041">
    <property type="entry name" value="CUB"/>
    <property type="match status" value="1"/>
</dbReference>
<proteinExistence type="predicted"/>
<evidence type="ECO:0000259" key="6">
    <source>
        <dbReference type="PROSITE" id="PS01180"/>
    </source>
</evidence>
<comment type="caution">
    <text evidence="2">Lacks conserved residue(s) required for the propagation of feature annotation.</text>
</comment>
<feature type="domain" description="CUB" evidence="6">
    <location>
        <begin position="39"/>
        <end position="163"/>
    </location>
</feature>
<keyword evidence="4" id="KW-0472">Membrane</keyword>
<keyword evidence="5" id="KW-0732">Signal</keyword>
<dbReference type="InterPro" id="IPR000859">
    <property type="entry name" value="CUB_dom"/>
</dbReference>
<evidence type="ECO:0000256" key="3">
    <source>
        <dbReference type="SAM" id="MobiDB-lite"/>
    </source>
</evidence>
<dbReference type="PROSITE" id="PS50068">
    <property type="entry name" value="LDLRA_2"/>
    <property type="match status" value="1"/>
</dbReference>
<reference evidence="8" key="1">
    <citation type="submission" date="2025-08" db="UniProtKB">
        <authorList>
            <consortium name="RefSeq"/>
        </authorList>
    </citation>
    <scope>IDENTIFICATION</scope>
    <source>
        <tissue evidence="8">Testes</tissue>
    </source>
</reference>
<dbReference type="Proteomes" id="UP000694865">
    <property type="component" value="Unplaced"/>
</dbReference>
<organism evidence="7 8">
    <name type="scientific">Saccoglossus kowalevskii</name>
    <name type="common">Acorn worm</name>
    <dbReference type="NCBI Taxonomy" id="10224"/>
    <lineage>
        <taxon>Eukaryota</taxon>
        <taxon>Metazoa</taxon>
        <taxon>Hemichordata</taxon>
        <taxon>Enteropneusta</taxon>
        <taxon>Harrimaniidae</taxon>
        <taxon>Saccoglossus</taxon>
    </lineage>
</organism>
<evidence type="ECO:0000313" key="7">
    <source>
        <dbReference type="Proteomes" id="UP000694865"/>
    </source>
</evidence>
<dbReference type="Gene3D" id="2.60.120.290">
    <property type="entry name" value="Spermadhesin, CUB domain"/>
    <property type="match status" value="1"/>
</dbReference>
<dbReference type="SUPFAM" id="SSF49854">
    <property type="entry name" value="Spermadhesin, CUB domain"/>
    <property type="match status" value="1"/>
</dbReference>
<dbReference type="Pfam" id="PF00431">
    <property type="entry name" value="CUB"/>
    <property type="match status" value="1"/>
</dbReference>
<feature type="chain" id="PRO_5047355578" evidence="5">
    <location>
        <begin position="26"/>
        <end position="365"/>
    </location>
</feature>